<name>A0A1J1J1B7_9DIPT</name>
<reference evidence="1 2" key="1">
    <citation type="submission" date="2015-04" db="EMBL/GenBank/DDBJ databases">
        <authorList>
            <person name="Syromyatnikov M.Y."/>
            <person name="Popov V.N."/>
        </authorList>
    </citation>
    <scope>NUCLEOTIDE SEQUENCE [LARGE SCALE GENOMIC DNA]</scope>
</reference>
<sequence length="59" mass="6941">MDEPEWCKDFLDLQLGCSNIFNDISLDLFDMPIPLNPDKFYEPKSRNEVKVEVPKKNHS</sequence>
<accession>A0A1J1J1B7</accession>
<dbReference type="Proteomes" id="UP000183832">
    <property type="component" value="Unassembled WGS sequence"/>
</dbReference>
<protein>
    <submittedName>
        <fullName evidence="1">CLUMA_CG019401, isoform A</fullName>
    </submittedName>
</protein>
<evidence type="ECO:0000313" key="1">
    <source>
        <dbReference type="EMBL" id="CRL06191.1"/>
    </source>
</evidence>
<evidence type="ECO:0000313" key="2">
    <source>
        <dbReference type="Proteomes" id="UP000183832"/>
    </source>
</evidence>
<organism evidence="1 2">
    <name type="scientific">Clunio marinus</name>
    <dbReference type="NCBI Taxonomy" id="568069"/>
    <lineage>
        <taxon>Eukaryota</taxon>
        <taxon>Metazoa</taxon>
        <taxon>Ecdysozoa</taxon>
        <taxon>Arthropoda</taxon>
        <taxon>Hexapoda</taxon>
        <taxon>Insecta</taxon>
        <taxon>Pterygota</taxon>
        <taxon>Neoptera</taxon>
        <taxon>Endopterygota</taxon>
        <taxon>Diptera</taxon>
        <taxon>Nematocera</taxon>
        <taxon>Chironomoidea</taxon>
        <taxon>Chironomidae</taxon>
        <taxon>Clunio</taxon>
    </lineage>
</organism>
<dbReference type="EMBL" id="CVRI01000066">
    <property type="protein sequence ID" value="CRL06191.1"/>
    <property type="molecule type" value="Genomic_DNA"/>
</dbReference>
<keyword evidence="2" id="KW-1185">Reference proteome</keyword>
<proteinExistence type="predicted"/>
<gene>
    <name evidence="1" type="ORF">CLUMA_CG019401</name>
</gene>
<dbReference type="AlphaFoldDB" id="A0A1J1J1B7"/>